<gene>
    <name evidence="3" type="ORF">EDS130_LOCUS4662</name>
    <name evidence="4" type="ORF">XAT740_LOCUS5177</name>
</gene>
<dbReference type="OrthoDB" id="10039716at2759"/>
<dbReference type="InterPro" id="IPR004827">
    <property type="entry name" value="bZIP"/>
</dbReference>
<dbReference type="GO" id="GO:0003700">
    <property type="term" value="F:DNA-binding transcription factor activity"/>
    <property type="evidence" value="ECO:0007669"/>
    <property type="project" value="InterPro"/>
</dbReference>
<feature type="compositionally biased region" description="Polar residues" evidence="1">
    <location>
        <begin position="87"/>
        <end position="104"/>
    </location>
</feature>
<comment type="caution">
    <text evidence="3">The sequence shown here is derived from an EMBL/GenBank/DDBJ whole genome shotgun (WGS) entry which is preliminary data.</text>
</comment>
<sequence>MHRRPVSRNDPRYKQLRVQNNKSVQRSREKSRRERELTLASIAQLEKDNEEIIQRLAVVKEEYEQLQSLFKQHTGIDIEQMIDSEPKSTAKSPSVPFQSKENSPNAVLTINTTEKQQSEKAELDANNLDGSIVLINGVQYKIVSLNKT</sequence>
<organism evidence="3 6">
    <name type="scientific">Adineta ricciae</name>
    <name type="common">Rotifer</name>
    <dbReference type="NCBI Taxonomy" id="249248"/>
    <lineage>
        <taxon>Eukaryota</taxon>
        <taxon>Metazoa</taxon>
        <taxon>Spiralia</taxon>
        <taxon>Gnathifera</taxon>
        <taxon>Rotifera</taxon>
        <taxon>Eurotatoria</taxon>
        <taxon>Bdelloidea</taxon>
        <taxon>Adinetida</taxon>
        <taxon>Adinetidae</taxon>
        <taxon>Adineta</taxon>
    </lineage>
</organism>
<evidence type="ECO:0000313" key="5">
    <source>
        <dbReference type="Proteomes" id="UP000663828"/>
    </source>
</evidence>
<name>A0A813SJL5_ADIRI</name>
<feature type="region of interest" description="Disordered" evidence="1">
    <location>
        <begin position="1"/>
        <end position="33"/>
    </location>
</feature>
<evidence type="ECO:0000259" key="2">
    <source>
        <dbReference type="PROSITE" id="PS50217"/>
    </source>
</evidence>
<feature type="region of interest" description="Disordered" evidence="1">
    <location>
        <begin position="83"/>
        <end position="104"/>
    </location>
</feature>
<dbReference type="EMBL" id="CAJNOR010000220">
    <property type="protein sequence ID" value="CAF0845035.1"/>
    <property type="molecule type" value="Genomic_DNA"/>
</dbReference>
<dbReference type="AlphaFoldDB" id="A0A813SJL5"/>
<dbReference type="PROSITE" id="PS50217">
    <property type="entry name" value="BZIP"/>
    <property type="match status" value="1"/>
</dbReference>
<feature type="domain" description="BZIP" evidence="2">
    <location>
        <begin position="10"/>
        <end position="73"/>
    </location>
</feature>
<proteinExistence type="predicted"/>
<evidence type="ECO:0000313" key="4">
    <source>
        <dbReference type="EMBL" id="CAF0845035.1"/>
    </source>
</evidence>
<dbReference type="SUPFAM" id="SSF57959">
    <property type="entry name" value="Leucine zipper domain"/>
    <property type="match status" value="1"/>
</dbReference>
<reference evidence="3" key="1">
    <citation type="submission" date="2021-02" db="EMBL/GenBank/DDBJ databases">
        <authorList>
            <person name="Nowell W R."/>
        </authorList>
    </citation>
    <scope>NUCLEOTIDE SEQUENCE</scope>
</reference>
<dbReference type="EMBL" id="CAJNOJ010000012">
    <property type="protein sequence ID" value="CAF0797240.1"/>
    <property type="molecule type" value="Genomic_DNA"/>
</dbReference>
<evidence type="ECO:0000313" key="6">
    <source>
        <dbReference type="Proteomes" id="UP000663852"/>
    </source>
</evidence>
<dbReference type="Pfam" id="PF07716">
    <property type="entry name" value="bZIP_2"/>
    <property type="match status" value="1"/>
</dbReference>
<accession>A0A813SJL5</accession>
<dbReference type="InterPro" id="IPR046347">
    <property type="entry name" value="bZIP_sf"/>
</dbReference>
<dbReference type="Gene3D" id="1.20.5.170">
    <property type="match status" value="1"/>
</dbReference>
<dbReference type="Proteomes" id="UP000663852">
    <property type="component" value="Unassembled WGS sequence"/>
</dbReference>
<protein>
    <recommendedName>
        <fullName evidence="2">BZIP domain-containing protein</fullName>
    </recommendedName>
</protein>
<evidence type="ECO:0000313" key="3">
    <source>
        <dbReference type="EMBL" id="CAF0797240.1"/>
    </source>
</evidence>
<evidence type="ECO:0000256" key="1">
    <source>
        <dbReference type="SAM" id="MobiDB-lite"/>
    </source>
</evidence>
<keyword evidence="5" id="KW-1185">Reference proteome</keyword>
<dbReference type="Proteomes" id="UP000663828">
    <property type="component" value="Unassembled WGS sequence"/>
</dbReference>